<keyword evidence="3 5" id="KW-1133">Transmembrane helix</keyword>
<gene>
    <name evidence="7" type="ORF">D1866_06415</name>
    <name evidence="6" type="ORF">GFB69_08410</name>
</gene>
<comment type="subcellular location">
    <subcellularLocation>
        <location evidence="1">Membrane</location>
        <topology evidence="1">Multi-pass membrane protein</topology>
    </subcellularLocation>
</comment>
<dbReference type="GO" id="GO:0005886">
    <property type="term" value="C:plasma membrane"/>
    <property type="evidence" value="ECO:0007669"/>
    <property type="project" value="TreeGrafter"/>
</dbReference>
<dbReference type="EMBL" id="WHYS01000002">
    <property type="protein sequence ID" value="MQL55758.1"/>
    <property type="molecule type" value="Genomic_DNA"/>
</dbReference>
<dbReference type="CDD" id="cd16914">
    <property type="entry name" value="EcfT"/>
    <property type="match status" value="1"/>
</dbReference>
<evidence type="ECO:0000256" key="1">
    <source>
        <dbReference type="ARBA" id="ARBA00004141"/>
    </source>
</evidence>
<dbReference type="Pfam" id="PF02361">
    <property type="entry name" value="CbiQ"/>
    <property type="match status" value="1"/>
</dbReference>
<keyword evidence="4 5" id="KW-0472">Membrane</keyword>
<evidence type="ECO:0000313" key="9">
    <source>
        <dbReference type="Proteomes" id="UP000474054"/>
    </source>
</evidence>
<feature type="transmembrane region" description="Helical" evidence="5">
    <location>
        <begin position="157"/>
        <end position="173"/>
    </location>
</feature>
<reference evidence="6 9" key="1">
    <citation type="submission" date="2019-10" db="EMBL/GenBank/DDBJ databases">
        <title>Comparative genomics of sulfur disproportionating microorganisms.</title>
        <authorList>
            <person name="Ward L.M."/>
            <person name="Bertran E."/>
            <person name="Johnston D."/>
        </authorList>
    </citation>
    <scope>NUCLEOTIDE SEQUENCE [LARGE SCALE GENOMIC DNA]</scope>
    <source>
        <strain evidence="6 9">DSM 3772</strain>
    </source>
</reference>
<evidence type="ECO:0000256" key="4">
    <source>
        <dbReference type="ARBA" id="ARBA00023136"/>
    </source>
</evidence>
<dbReference type="PANTHER" id="PTHR33514:SF13">
    <property type="entry name" value="PROTEIN ABCI12, CHLOROPLASTIC"/>
    <property type="match status" value="1"/>
</dbReference>
<feature type="transmembrane region" description="Helical" evidence="5">
    <location>
        <begin position="53"/>
        <end position="84"/>
    </location>
</feature>
<dbReference type="InterPro" id="IPR003339">
    <property type="entry name" value="ABC/ECF_trnsptr_transmembrane"/>
</dbReference>
<evidence type="ECO:0000313" key="7">
    <source>
        <dbReference type="EMBL" id="QGR21670.1"/>
    </source>
</evidence>
<protein>
    <recommendedName>
        <fullName evidence="10">Energy-coupling factor transporter transmembrane protein EcfT</fullName>
    </recommendedName>
</protein>
<feature type="transmembrane region" description="Helical" evidence="5">
    <location>
        <begin position="283"/>
        <end position="303"/>
    </location>
</feature>
<evidence type="ECO:0000313" key="6">
    <source>
        <dbReference type="EMBL" id="MQL55758.1"/>
    </source>
</evidence>
<dbReference type="GeneID" id="42779355"/>
<feature type="transmembrane region" description="Helical" evidence="5">
    <location>
        <begin position="132"/>
        <end position="151"/>
    </location>
</feature>
<keyword evidence="8" id="KW-1185">Reference proteome</keyword>
<evidence type="ECO:0008006" key="10">
    <source>
        <dbReference type="Google" id="ProtNLM"/>
    </source>
</evidence>
<dbReference type="PANTHER" id="PTHR33514">
    <property type="entry name" value="PROTEIN ABCI12, CHLOROPLASTIC"/>
    <property type="match status" value="1"/>
</dbReference>
<evidence type="ECO:0000256" key="2">
    <source>
        <dbReference type="ARBA" id="ARBA00022692"/>
    </source>
</evidence>
<proteinExistence type="predicted"/>
<dbReference type="RefSeq" id="WP_152941874.1">
    <property type="nucleotide sequence ID" value="NZ_CP045482.1"/>
</dbReference>
<dbReference type="AlphaFoldDB" id="A0A650CUY4"/>
<dbReference type="Proteomes" id="UP000474054">
    <property type="component" value="Unassembled WGS sequence"/>
</dbReference>
<feature type="transmembrane region" description="Helical" evidence="5">
    <location>
        <begin position="6"/>
        <end position="26"/>
    </location>
</feature>
<evidence type="ECO:0000256" key="3">
    <source>
        <dbReference type="ARBA" id="ARBA00022989"/>
    </source>
</evidence>
<dbReference type="KEGG" id="aamb:D1866_06415"/>
<sequence>MIDEIISWLLVIFGTTFPLYLIFRILGFKGFEELTSYVDLSTPYHKINPVTKLLILFSVTLIAAQSIWWVGLILGMIAIPFYYFLRRLKVILIFSLTQIIGLSWGFATFTSPTVLREIFGNNLTVIWKWPSYFIYMGYTPDLTLQAIIYSIQVSMRIWPMFLFSGLIFLTVNPSDLIRSMHKFKIPLPLIFAVAVGVISVPRIFEVADTAIKLQLLKGVGYKRNRILKIFYKLKAMFEAIIPLTIYEFKKARLISLSAETRAFMVYKDRTFLNDINFSKVDKIILIILIIAVIVDSYLVYSGYIPAIPVHG</sequence>
<accession>A0A650CUY4</accession>
<evidence type="ECO:0000313" key="8">
    <source>
        <dbReference type="Proteomes" id="UP000426328"/>
    </source>
</evidence>
<dbReference type="EMBL" id="CP045482">
    <property type="protein sequence ID" value="QGR21670.1"/>
    <property type="molecule type" value="Genomic_DNA"/>
</dbReference>
<keyword evidence="2 5" id="KW-0812">Transmembrane</keyword>
<evidence type="ECO:0000256" key="5">
    <source>
        <dbReference type="SAM" id="Phobius"/>
    </source>
</evidence>
<organism evidence="7 8">
    <name type="scientific">Acidianus ambivalens</name>
    <name type="common">Desulfurolobus ambivalens</name>
    <dbReference type="NCBI Taxonomy" id="2283"/>
    <lineage>
        <taxon>Archaea</taxon>
        <taxon>Thermoproteota</taxon>
        <taxon>Thermoprotei</taxon>
        <taxon>Sulfolobales</taxon>
        <taxon>Sulfolobaceae</taxon>
        <taxon>Acidianus</taxon>
    </lineage>
</organism>
<reference evidence="7 8" key="2">
    <citation type="submission" date="2019-10" db="EMBL/GenBank/DDBJ databases">
        <title>Genome Sequences from Six Type Strain Members of the Archaeal Family Sulfolobaceae: Acidianus ambivalens, Acidianus infernus, Metallosphaera prunae, Stygiolobus azoricus, Sulfolobus metallicus, and Sulfurisphaera ohwakuensis.</title>
        <authorList>
            <person name="Counts J.A."/>
            <person name="Kelly R.M."/>
        </authorList>
    </citation>
    <scope>NUCLEOTIDE SEQUENCE [LARGE SCALE GENOMIC DNA]</scope>
    <source>
        <strain evidence="7 8">LEI 10</strain>
    </source>
</reference>
<name>A0A650CUY4_ACIAM</name>
<feature type="transmembrane region" description="Helical" evidence="5">
    <location>
        <begin position="90"/>
        <end position="111"/>
    </location>
</feature>
<feature type="transmembrane region" description="Helical" evidence="5">
    <location>
        <begin position="185"/>
        <end position="204"/>
    </location>
</feature>
<dbReference type="Proteomes" id="UP000426328">
    <property type="component" value="Chromosome"/>
</dbReference>